<evidence type="ECO:0000313" key="1">
    <source>
        <dbReference type="EMBL" id="CAC5395350.1"/>
    </source>
</evidence>
<organism evidence="1 2">
    <name type="scientific">Mytilus coruscus</name>
    <name type="common">Sea mussel</name>
    <dbReference type="NCBI Taxonomy" id="42192"/>
    <lineage>
        <taxon>Eukaryota</taxon>
        <taxon>Metazoa</taxon>
        <taxon>Spiralia</taxon>
        <taxon>Lophotrochozoa</taxon>
        <taxon>Mollusca</taxon>
        <taxon>Bivalvia</taxon>
        <taxon>Autobranchia</taxon>
        <taxon>Pteriomorphia</taxon>
        <taxon>Mytilida</taxon>
        <taxon>Mytiloidea</taxon>
        <taxon>Mytilidae</taxon>
        <taxon>Mytilinae</taxon>
        <taxon>Mytilus</taxon>
    </lineage>
</organism>
<protein>
    <submittedName>
        <fullName evidence="1">Uncharacterized protein</fullName>
    </submittedName>
</protein>
<reference evidence="1 2" key="1">
    <citation type="submission" date="2020-06" db="EMBL/GenBank/DDBJ databases">
        <authorList>
            <person name="Li R."/>
            <person name="Bekaert M."/>
        </authorList>
    </citation>
    <scope>NUCLEOTIDE SEQUENCE [LARGE SCALE GENOMIC DNA]</scope>
    <source>
        <strain evidence="2">wild</strain>
    </source>
</reference>
<dbReference type="OrthoDB" id="6135410at2759"/>
<keyword evidence="2" id="KW-1185">Reference proteome</keyword>
<gene>
    <name evidence="1" type="ORF">MCOR_30028</name>
</gene>
<accession>A0A6J8CKD8</accession>
<name>A0A6J8CKD8_MYTCO</name>
<dbReference type="Proteomes" id="UP000507470">
    <property type="component" value="Unassembled WGS sequence"/>
</dbReference>
<dbReference type="AlphaFoldDB" id="A0A6J8CKD8"/>
<dbReference type="EMBL" id="CACVKT020005486">
    <property type="protein sequence ID" value="CAC5395350.1"/>
    <property type="molecule type" value="Genomic_DNA"/>
</dbReference>
<evidence type="ECO:0000313" key="2">
    <source>
        <dbReference type="Proteomes" id="UP000507470"/>
    </source>
</evidence>
<sequence length="183" mass="21294">MQIKRKRRFPVRTDDFQRRIEQVCNDRDDEWAAEVRGRLQCISDLHAADALYHQTCSVNFRTSKKVPKAFSPDTKAIKENNSQGRPAAYGEQFLKIVDYLKEHEDQQITIAELVNKMNELCGEQAYSSVYMKKKLRNHFGENIIITDICGKISAVTLRDTATCVLQEFYQRPTHQNPDDEKRP</sequence>
<proteinExistence type="predicted"/>